<evidence type="ECO:0000256" key="1">
    <source>
        <dbReference type="SAM" id="Phobius"/>
    </source>
</evidence>
<protein>
    <submittedName>
        <fullName evidence="4">Long neurotoxin 1-like</fullName>
    </submittedName>
</protein>
<dbReference type="InParanoid" id="A0A6P7XFG3"/>
<feature type="transmembrane region" description="Helical" evidence="1">
    <location>
        <begin position="94"/>
        <end position="113"/>
    </location>
</feature>
<dbReference type="GeneID" id="115464960"/>
<evidence type="ECO:0000313" key="4">
    <source>
        <dbReference type="RefSeq" id="XP_030051213.1"/>
    </source>
</evidence>
<accession>A0A6P7XFG3</accession>
<keyword evidence="2" id="KW-0732">Signal</keyword>
<dbReference type="KEGG" id="muo:115464960"/>
<keyword evidence="3" id="KW-1185">Reference proteome</keyword>
<keyword evidence="1" id="KW-0812">Transmembrane</keyword>
<evidence type="ECO:0000313" key="3">
    <source>
        <dbReference type="Proteomes" id="UP000515156"/>
    </source>
</evidence>
<feature type="signal peptide" evidence="2">
    <location>
        <begin position="1"/>
        <end position="20"/>
    </location>
</feature>
<sequence>MKTFIIAAFLAILCISLGDGLKCYHCDLCIDLTIQNHTATCSDNQKCVTSKANNGTLVKRGCLDSNKCETRETITLSDYYHSCCNTDHCNSGHLLQLSLLVCLAVAGLWLLTLT</sequence>
<name>A0A6P7XFG3_9AMPH</name>
<keyword evidence="1" id="KW-1133">Transmembrane helix</keyword>
<dbReference type="InterPro" id="IPR045860">
    <property type="entry name" value="Snake_toxin-like_sf"/>
</dbReference>
<keyword evidence="1" id="KW-0472">Membrane</keyword>
<proteinExistence type="predicted"/>
<dbReference type="SUPFAM" id="SSF57302">
    <property type="entry name" value="Snake toxin-like"/>
    <property type="match status" value="1"/>
</dbReference>
<organism evidence="3 4">
    <name type="scientific">Microcaecilia unicolor</name>
    <dbReference type="NCBI Taxonomy" id="1415580"/>
    <lineage>
        <taxon>Eukaryota</taxon>
        <taxon>Metazoa</taxon>
        <taxon>Chordata</taxon>
        <taxon>Craniata</taxon>
        <taxon>Vertebrata</taxon>
        <taxon>Euteleostomi</taxon>
        <taxon>Amphibia</taxon>
        <taxon>Gymnophiona</taxon>
        <taxon>Siphonopidae</taxon>
        <taxon>Microcaecilia</taxon>
    </lineage>
</organism>
<dbReference type="OrthoDB" id="8945177at2759"/>
<dbReference type="AlphaFoldDB" id="A0A6P7XFG3"/>
<reference evidence="4" key="1">
    <citation type="submission" date="2025-08" db="UniProtKB">
        <authorList>
            <consortium name="RefSeq"/>
        </authorList>
    </citation>
    <scope>IDENTIFICATION</scope>
</reference>
<dbReference type="Proteomes" id="UP000515156">
    <property type="component" value="Chromosome 3"/>
</dbReference>
<gene>
    <name evidence="4" type="primary">LOC115464960</name>
</gene>
<feature type="chain" id="PRO_5028140171" evidence="2">
    <location>
        <begin position="21"/>
        <end position="114"/>
    </location>
</feature>
<dbReference type="Gene3D" id="2.10.60.10">
    <property type="entry name" value="CD59"/>
    <property type="match status" value="1"/>
</dbReference>
<dbReference type="RefSeq" id="XP_030051213.1">
    <property type="nucleotide sequence ID" value="XM_030195353.1"/>
</dbReference>
<evidence type="ECO:0000256" key="2">
    <source>
        <dbReference type="SAM" id="SignalP"/>
    </source>
</evidence>